<gene>
    <name evidence="1" type="ORF">P4S50_13255</name>
</gene>
<sequence length="136" mass="16017">MESFALILMQKNKETLEIEKEIGSYTIGSNLDLINGIYMTCEDEKNIVHLKLTTEKDVEDWEFSAILDYYDDEVLNELILSVKEIEDAYNPTWEVDFEFVDSQDGMQSKIESILDKHKKELDEVYAEIKDKEEEYK</sequence>
<evidence type="ECO:0000313" key="2">
    <source>
        <dbReference type="Proteomes" id="UP001222800"/>
    </source>
</evidence>
<accession>A0ABY8E8W3</accession>
<name>A0ABY8E8W3_9FIRM</name>
<evidence type="ECO:0000313" key="1">
    <source>
        <dbReference type="EMBL" id="WFD09351.1"/>
    </source>
</evidence>
<dbReference type="EMBL" id="CP120733">
    <property type="protein sequence ID" value="WFD09351.1"/>
    <property type="molecule type" value="Genomic_DNA"/>
</dbReference>
<keyword evidence="2" id="KW-1185">Reference proteome</keyword>
<proteinExistence type="predicted"/>
<protein>
    <submittedName>
        <fullName evidence="1">Uncharacterized protein</fullName>
    </submittedName>
</protein>
<dbReference type="InterPro" id="IPR046650">
    <property type="entry name" value="DUF6762"/>
</dbReference>
<dbReference type="Pfam" id="PF20548">
    <property type="entry name" value="DUF6762"/>
    <property type="match status" value="1"/>
</dbReference>
<reference evidence="1 2" key="1">
    <citation type="submission" date="2023-03" db="EMBL/GenBank/DDBJ databases">
        <title>Complete genome sequence of Tepidibacter sp. SWIR-1, isolated from a deep-sea hydrothermal vent.</title>
        <authorList>
            <person name="Li X."/>
        </authorList>
    </citation>
    <scope>NUCLEOTIDE SEQUENCE [LARGE SCALE GENOMIC DNA]</scope>
    <source>
        <strain evidence="1 2">SWIR-1</strain>
    </source>
</reference>
<dbReference type="Proteomes" id="UP001222800">
    <property type="component" value="Chromosome"/>
</dbReference>
<organism evidence="1 2">
    <name type="scientific">Tepidibacter hydrothermalis</name>
    <dbReference type="NCBI Taxonomy" id="3036126"/>
    <lineage>
        <taxon>Bacteria</taxon>
        <taxon>Bacillati</taxon>
        <taxon>Bacillota</taxon>
        <taxon>Clostridia</taxon>
        <taxon>Peptostreptococcales</taxon>
        <taxon>Peptostreptococcaceae</taxon>
        <taxon>Tepidibacter</taxon>
    </lineage>
</organism>
<dbReference type="RefSeq" id="WP_277731276.1">
    <property type="nucleotide sequence ID" value="NZ_CP120733.1"/>
</dbReference>